<dbReference type="Gene3D" id="3.40.30.10">
    <property type="entry name" value="Glutaredoxin"/>
    <property type="match status" value="1"/>
</dbReference>
<dbReference type="RefSeq" id="WP_016347008.1">
    <property type="nucleotide sequence ID" value="NC_021288.1"/>
</dbReference>
<dbReference type="InterPro" id="IPR004045">
    <property type="entry name" value="Glutathione_S-Trfase_N"/>
</dbReference>
<dbReference type="CDD" id="cd03046">
    <property type="entry name" value="GST_N_GTT1_like"/>
    <property type="match status" value="1"/>
</dbReference>
<reference evidence="6 7" key="1">
    <citation type="journal article" date="2013" name="Genome Announc.">
        <title>Complete Genome Sequence of Burkholderia sp. Strain RPE64, Bacterial Symbiont of the Bean Bug Riptortus pedestris.</title>
        <authorList>
            <person name="Shibata T.F."/>
            <person name="Maeda T."/>
            <person name="Nikoh N."/>
            <person name="Yamaguchi K."/>
            <person name="Oshima K."/>
            <person name="Hattori M."/>
            <person name="Nishiyama T."/>
            <person name="Hasebe M."/>
            <person name="Fukatsu T."/>
            <person name="Kikuchi Y."/>
            <person name="Shigenobu S."/>
        </authorList>
    </citation>
    <scope>NUCLEOTIDE SEQUENCE [LARGE SCALE GENOMIC DNA]</scope>
</reference>
<feature type="domain" description="GST N-terminal" evidence="4">
    <location>
        <begin position="1"/>
        <end position="82"/>
    </location>
</feature>
<proteinExistence type="predicted"/>
<protein>
    <recommendedName>
        <fullName evidence="1">glutathione transferase</fullName>
        <ecNumber evidence="1">2.5.1.18</ecNumber>
    </recommendedName>
</protein>
<evidence type="ECO:0000313" key="6">
    <source>
        <dbReference type="EMBL" id="BAN26298.1"/>
    </source>
</evidence>
<dbReference type="FunFam" id="3.40.30.10:FF:000156">
    <property type="entry name" value="Glutathione S-transferase 1"/>
    <property type="match status" value="1"/>
</dbReference>
<dbReference type="Proteomes" id="UP000013966">
    <property type="component" value="Chromosome 3"/>
</dbReference>
<dbReference type="Pfam" id="PF13410">
    <property type="entry name" value="GST_C_2"/>
    <property type="match status" value="1"/>
</dbReference>
<dbReference type="SFLD" id="SFLDS00019">
    <property type="entry name" value="Glutathione_Transferase_(cytos"/>
    <property type="match status" value="1"/>
</dbReference>
<evidence type="ECO:0000256" key="1">
    <source>
        <dbReference type="ARBA" id="ARBA00012452"/>
    </source>
</evidence>
<gene>
    <name evidence="6" type="ORF">BRPE64_CCDS02150</name>
</gene>
<reference evidence="6 7" key="2">
    <citation type="journal article" date="2018" name="Int. J. Syst. Evol. Microbiol.">
        <title>Burkholderia insecticola sp. nov., a gut symbiotic bacterium of the bean bug Riptortus pedestris.</title>
        <authorList>
            <person name="Takeshita K."/>
            <person name="Tamaki H."/>
            <person name="Ohbayashi T."/>
            <person name="Meng X.-Y."/>
            <person name="Sone T."/>
            <person name="Mitani Y."/>
            <person name="Peeters C."/>
            <person name="Kikuchi Y."/>
            <person name="Vandamme P."/>
        </authorList>
    </citation>
    <scope>NUCLEOTIDE SEQUENCE [LARGE SCALE GENOMIC DNA]</scope>
    <source>
        <strain evidence="6">RPE64</strain>
    </source>
</reference>
<evidence type="ECO:0000259" key="5">
    <source>
        <dbReference type="PROSITE" id="PS50405"/>
    </source>
</evidence>
<organism evidence="6 7">
    <name type="scientific">Caballeronia insecticola</name>
    <dbReference type="NCBI Taxonomy" id="758793"/>
    <lineage>
        <taxon>Bacteria</taxon>
        <taxon>Pseudomonadati</taxon>
        <taxon>Pseudomonadota</taxon>
        <taxon>Betaproteobacteria</taxon>
        <taxon>Burkholderiales</taxon>
        <taxon>Burkholderiaceae</taxon>
        <taxon>Caballeronia</taxon>
    </lineage>
</organism>
<dbReference type="HOGENOM" id="CLU_011226_15_5_4"/>
<evidence type="ECO:0000313" key="7">
    <source>
        <dbReference type="Proteomes" id="UP000013966"/>
    </source>
</evidence>
<dbReference type="Gene3D" id="1.20.1050.10">
    <property type="match status" value="1"/>
</dbReference>
<dbReference type="GO" id="GO:0004364">
    <property type="term" value="F:glutathione transferase activity"/>
    <property type="evidence" value="ECO:0007669"/>
    <property type="project" value="UniProtKB-EC"/>
</dbReference>
<dbReference type="Pfam" id="PF13417">
    <property type="entry name" value="GST_N_3"/>
    <property type="match status" value="1"/>
</dbReference>
<dbReference type="PROSITE" id="PS50405">
    <property type="entry name" value="GST_CTER"/>
    <property type="match status" value="1"/>
</dbReference>
<dbReference type="InterPro" id="IPR010987">
    <property type="entry name" value="Glutathione-S-Trfase_C-like"/>
</dbReference>
<dbReference type="EC" id="2.5.1.18" evidence="1"/>
<dbReference type="CDD" id="cd03189">
    <property type="entry name" value="GST_C_GTT1_like"/>
    <property type="match status" value="1"/>
</dbReference>
<dbReference type="SFLD" id="SFLDG01150">
    <property type="entry name" value="Main.1:_Beta-like"/>
    <property type="match status" value="1"/>
</dbReference>
<comment type="catalytic activity">
    <reaction evidence="3">
        <text>RX + glutathione = an S-substituted glutathione + a halide anion + H(+)</text>
        <dbReference type="Rhea" id="RHEA:16437"/>
        <dbReference type="ChEBI" id="CHEBI:15378"/>
        <dbReference type="ChEBI" id="CHEBI:16042"/>
        <dbReference type="ChEBI" id="CHEBI:17792"/>
        <dbReference type="ChEBI" id="CHEBI:57925"/>
        <dbReference type="ChEBI" id="CHEBI:90779"/>
        <dbReference type="EC" id="2.5.1.18"/>
    </reaction>
</comment>
<dbReference type="InterPro" id="IPR040079">
    <property type="entry name" value="Glutathione_S-Trfase"/>
</dbReference>
<keyword evidence="2 6" id="KW-0808">Transferase</keyword>
<dbReference type="SUPFAM" id="SSF47616">
    <property type="entry name" value="GST C-terminal domain-like"/>
    <property type="match status" value="1"/>
</dbReference>
<dbReference type="InterPro" id="IPR036282">
    <property type="entry name" value="Glutathione-S-Trfase_C_sf"/>
</dbReference>
<dbReference type="OrthoDB" id="9810080at2"/>
<feature type="domain" description="GST C-terminal" evidence="5">
    <location>
        <begin position="87"/>
        <end position="208"/>
    </location>
</feature>
<dbReference type="PROSITE" id="PS50404">
    <property type="entry name" value="GST_NTER"/>
    <property type="match status" value="1"/>
</dbReference>
<accession>R4WNU8</accession>
<dbReference type="GO" id="GO:0004601">
    <property type="term" value="F:peroxidase activity"/>
    <property type="evidence" value="ECO:0007669"/>
    <property type="project" value="UniProtKB-ARBA"/>
</dbReference>
<evidence type="ECO:0000256" key="2">
    <source>
        <dbReference type="ARBA" id="ARBA00022679"/>
    </source>
</evidence>
<dbReference type="PATRIC" id="fig|758793.3.peg.4540"/>
<dbReference type="EMBL" id="AP013060">
    <property type="protein sequence ID" value="BAN26298.1"/>
    <property type="molecule type" value="Genomic_DNA"/>
</dbReference>
<dbReference type="PANTHER" id="PTHR44051:SF9">
    <property type="entry name" value="GLUTATHIONE S-TRANSFERASE 1"/>
    <property type="match status" value="1"/>
</dbReference>
<sequence>MSIIVHHLENSRSQRVLWLLEELNLPYQVVRYSRAAVTGSAPPAVAALHPLGKLPLLQDDDLIIAESGLIFEHLLEQSNVDIGKPADPDGARRYQHFFHYAEGSLMPPLFALLVLGRMGDVARDAANDLRHAFAVHLTWLNDELSQRAWFAGDTFTAADIMMSFPLEAARQRGGLDERYPHLNAFLARVHVRPAYRAAIEIGGPYAFA</sequence>
<dbReference type="InterPro" id="IPR036249">
    <property type="entry name" value="Thioredoxin-like_sf"/>
</dbReference>
<dbReference type="KEGG" id="buo:BRPE64_CCDS02150"/>
<keyword evidence="7" id="KW-1185">Reference proteome</keyword>
<dbReference type="AlphaFoldDB" id="R4WNU8"/>
<evidence type="ECO:0000259" key="4">
    <source>
        <dbReference type="PROSITE" id="PS50404"/>
    </source>
</evidence>
<name>R4WNU8_9BURK</name>
<dbReference type="GO" id="GO:0005737">
    <property type="term" value="C:cytoplasm"/>
    <property type="evidence" value="ECO:0007669"/>
    <property type="project" value="UniProtKB-ARBA"/>
</dbReference>
<dbReference type="PANTHER" id="PTHR44051">
    <property type="entry name" value="GLUTATHIONE S-TRANSFERASE-RELATED"/>
    <property type="match status" value="1"/>
</dbReference>
<dbReference type="SUPFAM" id="SSF52833">
    <property type="entry name" value="Thioredoxin-like"/>
    <property type="match status" value="1"/>
</dbReference>
<dbReference type="SFLD" id="SFLDG00358">
    <property type="entry name" value="Main_(cytGST)"/>
    <property type="match status" value="1"/>
</dbReference>
<dbReference type="STRING" id="758793.BRPE64_CCDS02150"/>
<evidence type="ECO:0000256" key="3">
    <source>
        <dbReference type="ARBA" id="ARBA00047960"/>
    </source>
</evidence>